<dbReference type="NCBIfam" id="TIGR01414">
    <property type="entry name" value="autotrans_barl"/>
    <property type="match status" value="1"/>
</dbReference>
<dbReference type="EMBL" id="FMBC01000084">
    <property type="protein sequence ID" value="SCC69170.1"/>
    <property type="molecule type" value="Genomic_DNA"/>
</dbReference>
<evidence type="ECO:0000256" key="1">
    <source>
        <dbReference type="SAM" id="MobiDB-lite"/>
    </source>
</evidence>
<dbReference type="InterPro" id="IPR039448">
    <property type="entry name" value="Beta_helix"/>
</dbReference>
<reference evidence="4" key="1">
    <citation type="submission" date="2016-08" db="EMBL/GenBank/DDBJ databases">
        <authorList>
            <person name="Varghese N."/>
            <person name="Submissions Spin"/>
        </authorList>
    </citation>
    <scope>NUCLEOTIDE SEQUENCE [LARGE SCALE GENOMIC DNA]</scope>
    <source>
        <strain evidence="4">REICA_142</strain>
    </source>
</reference>
<dbReference type="PANTHER" id="PTHR12338:SF5">
    <property type="entry name" value="ANTIGEN 43-RELATED"/>
    <property type="match status" value="1"/>
</dbReference>
<dbReference type="AlphaFoldDB" id="A0A1C4GLU2"/>
<dbReference type="PANTHER" id="PTHR12338">
    <property type="entry name" value="AUTOTRANSPORTER"/>
    <property type="match status" value="1"/>
</dbReference>
<dbReference type="CDD" id="cd01344">
    <property type="entry name" value="PL2_Passenger_AT"/>
    <property type="match status" value="1"/>
</dbReference>
<dbReference type="InterPro" id="IPR006626">
    <property type="entry name" value="PbH1"/>
</dbReference>
<dbReference type="Pfam" id="PF18883">
    <property type="entry name" value="AC_1"/>
    <property type="match status" value="1"/>
</dbReference>
<evidence type="ECO:0000313" key="4">
    <source>
        <dbReference type="Proteomes" id="UP000198515"/>
    </source>
</evidence>
<dbReference type="Proteomes" id="UP000198515">
    <property type="component" value="Unassembled WGS sequence"/>
</dbReference>
<gene>
    <name evidence="3" type="ORF">GA0061070_10844</name>
</gene>
<proteinExistence type="predicted"/>
<dbReference type="Pfam" id="PF03797">
    <property type="entry name" value="Autotransporter"/>
    <property type="match status" value="1"/>
</dbReference>
<dbReference type="PROSITE" id="PS51208">
    <property type="entry name" value="AUTOTRANSPORTER"/>
    <property type="match status" value="1"/>
</dbReference>
<dbReference type="InterPro" id="IPR011050">
    <property type="entry name" value="Pectin_lyase_fold/virulence"/>
</dbReference>
<dbReference type="InterPro" id="IPR043990">
    <property type="entry name" value="AC_1"/>
</dbReference>
<organism evidence="3 4">
    <name type="scientific">Kosakonia oryziphila</name>
    <dbReference type="NCBI Taxonomy" id="1005667"/>
    <lineage>
        <taxon>Bacteria</taxon>
        <taxon>Pseudomonadati</taxon>
        <taxon>Pseudomonadota</taxon>
        <taxon>Gammaproteobacteria</taxon>
        <taxon>Enterobacterales</taxon>
        <taxon>Enterobacteriaceae</taxon>
        <taxon>Kosakonia</taxon>
    </lineage>
</organism>
<dbReference type="InterPro" id="IPR006315">
    <property type="entry name" value="OM_autotransptr_brl_dom"/>
</dbReference>
<dbReference type="InterPro" id="IPR012332">
    <property type="entry name" value="Autotransporter_pectin_lyase_C"/>
</dbReference>
<dbReference type="OrthoDB" id="6053567at2"/>
<name>A0A1C4GLU2_9ENTR</name>
<feature type="region of interest" description="Disordered" evidence="1">
    <location>
        <begin position="604"/>
        <end position="638"/>
    </location>
</feature>
<dbReference type="GO" id="GO:0019867">
    <property type="term" value="C:outer membrane"/>
    <property type="evidence" value="ECO:0007669"/>
    <property type="project" value="InterPro"/>
</dbReference>
<evidence type="ECO:0000313" key="3">
    <source>
        <dbReference type="EMBL" id="SCC69170.1"/>
    </source>
</evidence>
<dbReference type="SMART" id="SM00869">
    <property type="entry name" value="Autotransporter"/>
    <property type="match status" value="1"/>
</dbReference>
<feature type="domain" description="Autotransporter" evidence="2">
    <location>
        <begin position="675"/>
        <end position="963"/>
    </location>
</feature>
<dbReference type="Gene3D" id="2.160.20.20">
    <property type="match status" value="2"/>
</dbReference>
<dbReference type="InterPro" id="IPR036709">
    <property type="entry name" value="Autotransporte_beta_dom_sf"/>
</dbReference>
<dbReference type="RefSeq" id="WP_090138884.1">
    <property type="nucleotide sequence ID" value="NZ_FMBC01000084.1"/>
</dbReference>
<keyword evidence="4" id="KW-1185">Reference proteome</keyword>
<accession>A0A1C4GLU2</accession>
<dbReference type="InterPro" id="IPR005546">
    <property type="entry name" value="Autotransporte_beta"/>
</dbReference>
<dbReference type="SMART" id="SM00710">
    <property type="entry name" value="PbH1"/>
    <property type="match status" value="8"/>
</dbReference>
<dbReference type="SUPFAM" id="SSF103515">
    <property type="entry name" value="Autotransporter"/>
    <property type="match status" value="1"/>
</dbReference>
<evidence type="ECO:0000259" key="2">
    <source>
        <dbReference type="PROSITE" id="PS51208"/>
    </source>
</evidence>
<protein>
    <submittedName>
        <fullName evidence="3">Autotransporter family porin</fullName>
    </submittedName>
</protein>
<dbReference type="SUPFAM" id="SSF51126">
    <property type="entry name" value="Pectin lyase-like"/>
    <property type="match status" value="1"/>
</dbReference>
<dbReference type="Gene3D" id="2.40.128.130">
    <property type="entry name" value="Autotransporter beta-domain"/>
    <property type="match status" value="1"/>
</dbReference>
<sequence length="963" mass="102109">MDNDYNNQWEWHRLLCALPIYFIVSNYVFAVNNDTIVADGGKLSFENLTLANDTSGAFIIQAKNGAEFNASQLFLTSTSTRGGGAWIDGSVFRGDNLTINVSGKSASGIYLANSSSAVLNNINITGQNSAQGLVLDGTWSNTQSSATAQISDSTLATENGDAIHVMAGALTLTNTTATTTGDSSYAVNANQAATVTIEGGRYATQGKYSDAVWVTSADSSVNINNATITTAGERAIALNAQRGTATITNSTLEAAGVNAYALYTEKQITGDKLIITTRGRGGAGLFAASGGQARLTNSNIVTYGELAPGLVAYPGSTITADNVRVETMGKHGFGLWSRAGQLNVSNSIVTTAGEAAAGLYVNGYSTTLSNRVSLDNVTLQSSQAQAIEVDTTTLALSINDSTLRGGNGQVMTVGHYEDAANPTNNLYSNVTLTATNSQLNGDIISTDVGNIVVVDLAASELNGAVNNATSLALDSNSRWNMNGSSVVGQLTNNGTIDFSNPNAFDTLTVTGDYAGNGGTLVMNSVLGDDASPANKLIVGGDVLAGTTRVAINNLGGHGAQTVEGIEIVNVGGTSYGRFAQSGRIVAGAYDYSLVQKGENWYLTSQSTPVEPEPELTPDPVPESTLEPEVKPTGKPSVVRPEAGSYTANLAAANTLFAMSLHDRLGEPAFVDALSAQPEVTSLWLRQIGGHNTWRDGSGQLRTQSNRYVAQLGGDLARWSSDGTDRWHVGFMAGYGNNHNSTRSQMSGHRSTGSVEGYSVGGYATWYARPQESQGAWVDSWLLYNWFNNSVQGEGLASESYKSRGFTTSLEAGYTHKLSEFRGSKGSLNEWFIQPQAQAIWMGVKADDFHEANGTRIHSDGDGNIRTRLGIRTFLKGHHAMDNDKAREFQPFAEISWIHNTRDFGTQMDDVSIYQTGARNLGEIKTGVEGQINPRLNIWGNVGIQIGNKGYHDTTAMAGLKYHF</sequence>
<dbReference type="InterPro" id="IPR050909">
    <property type="entry name" value="Bact_Autotransporter_VF"/>
</dbReference>
<dbReference type="Pfam" id="PF13229">
    <property type="entry name" value="Beta_helix"/>
    <property type="match status" value="1"/>
</dbReference>